<proteinExistence type="predicted"/>
<protein>
    <submittedName>
        <fullName evidence="1">Uncharacterized protein</fullName>
    </submittedName>
</protein>
<organism evidence="2">
    <name type="scientific">Melampsora larici-populina (strain 98AG31 / pathotype 3-4-7)</name>
    <name type="common">Poplar leaf rust fungus</name>
    <dbReference type="NCBI Taxonomy" id="747676"/>
    <lineage>
        <taxon>Eukaryota</taxon>
        <taxon>Fungi</taxon>
        <taxon>Dikarya</taxon>
        <taxon>Basidiomycota</taxon>
        <taxon>Pucciniomycotina</taxon>
        <taxon>Pucciniomycetes</taxon>
        <taxon>Pucciniales</taxon>
        <taxon>Melampsoraceae</taxon>
        <taxon>Melampsora</taxon>
    </lineage>
</organism>
<name>F4RFF2_MELLP</name>
<dbReference type="VEuPathDB" id="FungiDB:MELLADRAFT_84347"/>
<accession>F4RFF2</accession>
<dbReference type="EMBL" id="GL883099">
    <property type="protein sequence ID" value="EGG08941.1"/>
    <property type="molecule type" value="Genomic_DNA"/>
</dbReference>
<keyword evidence="2" id="KW-1185">Reference proteome</keyword>
<evidence type="ECO:0000313" key="1">
    <source>
        <dbReference type="EMBL" id="EGG08941.1"/>
    </source>
</evidence>
<evidence type="ECO:0000313" key="2">
    <source>
        <dbReference type="Proteomes" id="UP000001072"/>
    </source>
</evidence>
<dbReference type="GeneID" id="18933450"/>
<reference evidence="2" key="1">
    <citation type="journal article" date="2011" name="Proc. Natl. Acad. Sci. U.S.A.">
        <title>Obligate biotrophy features unraveled by the genomic analysis of rust fungi.</title>
        <authorList>
            <person name="Duplessis S."/>
            <person name="Cuomo C.A."/>
            <person name="Lin Y.-C."/>
            <person name="Aerts A."/>
            <person name="Tisserant E."/>
            <person name="Veneault-Fourrey C."/>
            <person name="Joly D.L."/>
            <person name="Hacquard S."/>
            <person name="Amselem J."/>
            <person name="Cantarel B.L."/>
            <person name="Chiu R."/>
            <person name="Coutinho P.M."/>
            <person name="Feau N."/>
            <person name="Field M."/>
            <person name="Frey P."/>
            <person name="Gelhaye E."/>
            <person name="Goldberg J."/>
            <person name="Grabherr M.G."/>
            <person name="Kodira C.D."/>
            <person name="Kohler A."/>
            <person name="Kuees U."/>
            <person name="Lindquist E.A."/>
            <person name="Lucas S.M."/>
            <person name="Mago R."/>
            <person name="Mauceli E."/>
            <person name="Morin E."/>
            <person name="Murat C."/>
            <person name="Pangilinan J.L."/>
            <person name="Park R."/>
            <person name="Pearson M."/>
            <person name="Quesneville H."/>
            <person name="Rouhier N."/>
            <person name="Sakthikumar S."/>
            <person name="Salamov A.A."/>
            <person name="Schmutz J."/>
            <person name="Selles B."/>
            <person name="Shapiro H."/>
            <person name="Tanguay P."/>
            <person name="Tuskan G.A."/>
            <person name="Henrissat B."/>
            <person name="Van de Peer Y."/>
            <person name="Rouze P."/>
            <person name="Ellis J.G."/>
            <person name="Dodds P.N."/>
            <person name="Schein J.E."/>
            <person name="Zhong S."/>
            <person name="Hamelin R.C."/>
            <person name="Grigoriev I.V."/>
            <person name="Szabo L.J."/>
            <person name="Martin F."/>
        </authorList>
    </citation>
    <scope>NUCLEOTIDE SEQUENCE [LARGE SCALE GENOMIC DNA]</scope>
    <source>
        <strain evidence="2">98AG31 / pathotype 3-4-7</strain>
    </source>
</reference>
<dbReference type="Proteomes" id="UP000001072">
    <property type="component" value="Unassembled WGS sequence"/>
</dbReference>
<gene>
    <name evidence="1" type="ORF">MELLADRAFT_84347</name>
</gene>
<dbReference type="InParanoid" id="F4RFF2"/>
<dbReference type="AlphaFoldDB" id="F4RFF2"/>
<sequence>MERITSFAMISADVDSLPKFFLHVGAPCHMASHATATLGGLSHSSYVCSGLGLSFETATDQFRYPAASTALVSRLKVYKLHTQSLFGYHQFPRTLLSPKELYYCDCIYYEAMDINITPRLSMYWSASGGGTRRCYGSTPACLHNRLTRPFFIAAGNQHAELIPGRQYWLSGQVISRSRNVDTIFLVDAASITPLDAFSSQRPMPYREISVESTCSVVRRHSVILAGTDEEVWIVIAMSTAWDASLSRLTYFNVAYEVPGAVVARVQLVMGYCYRKKLWAVTVRDASVVLAGVVPPPALRRTRSSHF</sequence>
<dbReference type="KEGG" id="mlr:MELLADRAFT_84347"/>
<dbReference type="HOGENOM" id="CLU_909372_0_0_1"/>
<dbReference type="RefSeq" id="XP_007407915.1">
    <property type="nucleotide sequence ID" value="XM_007407853.1"/>
</dbReference>